<dbReference type="PROSITE" id="PS50858">
    <property type="entry name" value="BSD"/>
    <property type="match status" value="1"/>
</dbReference>
<feature type="compositionally biased region" description="Polar residues" evidence="1">
    <location>
        <begin position="446"/>
        <end position="455"/>
    </location>
</feature>
<proteinExistence type="predicted"/>
<feature type="region of interest" description="Disordered" evidence="1">
    <location>
        <begin position="115"/>
        <end position="176"/>
    </location>
</feature>
<dbReference type="Pfam" id="PF03909">
    <property type="entry name" value="BSD"/>
    <property type="match status" value="1"/>
</dbReference>
<evidence type="ECO:0000256" key="1">
    <source>
        <dbReference type="SAM" id="MobiDB-lite"/>
    </source>
</evidence>
<feature type="compositionally biased region" description="Polar residues" evidence="1">
    <location>
        <begin position="133"/>
        <end position="144"/>
    </location>
</feature>
<protein>
    <recommendedName>
        <fullName evidence="3">BSD domain-containing protein</fullName>
    </recommendedName>
</protein>
<evidence type="ECO:0000256" key="2">
    <source>
        <dbReference type="SAM" id="SignalP"/>
    </source>
</evidence>
<dbReference type="SMART" id="SM00751">
    <property type="entry name" value="BSD"/>
    <property type="match status" value="1"/>
</dbReference>
<dbReference type="SUPFAM" id="SSF140383">
    <property type="entry name" value="BSD domain-like"/>
    <property type="match status" value="1"/>
</dbReference>
<dbReference type="InterPro" id="IPR005607">
    <property type="entry name" value="BSD_dom"/>
</dbReference>
<feature type="signal peptide" evidence="2">
    <location>
        <begin position="1"/>
        <end position="19"/>
    </location>
</feature>
<dbReference type="PANTHER" id="PTHR31923">
    <property type="entry name" value="BSD DOMAIN-CONTAINING PROTEIN"/>
    <property type="match status" value="1"/>
</dbReference>
<sequence length="455" mass="51354">MFYFPFLFLLSLQASSMHCVTFPGSPSFKNYKMSWLARSFANSLRLDGDENDIVLDPPTTSSRHPPQQQPDDDDPRKNALRSLAEEDEETQGRGVKEDLDEIKETLTRQFWGMATFLAPPPSDSHPQSDPSSLISNHRSVSPNEEPQLHNAALSNHSSDAEQGNDPNSVSFGSDSDGDCGLEQRAVGITEEVLSFAMNIAMHPETWLDFPIDEEDDPDDFDMSDAQQEHAAVVERLTPRLAALRIELCPCHMSESYFWKVYFVLLHSRLNKEDAGILSTRQVMAARAMWMQELHKQTKPEFEIFGRSASYSRDNAQHDDFTPNLLLDDSCSDDHMPNQTYGYRTTSLSMPSDSETEKHTVESSRMHFTDSDRSVIEESQIIKTENKDLKCGRASQIIFQDYDDDDDEWPEEDSDLGGYSAITLPMVNEEEISFSDLEDDDYGIKPVSSSTGSKVV</sequence>
<dbReference type="Gene3D" id="1.10.3970.10">
    <property type="entry name" value="BSD domain"/>
    <property type="match status" value="1"/>
</dbReference>
<keyword evidence="5" id="KW-1185">Reference proteome</keyword>
<feature type="domain" description="BSD" evidence="3">
    <location>
        <begin position="224"/>
        <end position="269"/>
    </location>
</feature>
<dbReference type="AlphaFoldDB" id="A0AAN9T871"/>
<feature type="compositionally biased region" description="Polar residues" evidence="1">
    <location>
        <begin position="152"/>
        <end position="173"/>
    </location>
</feature>
<evidence type="ECO:0000259" key="3">
    <source>
        <dbReference type="PROSITE" id="PS50858"/>
    </source>
</evidence>
<dbReference type="PANTHER" id="PTHR31923:SF27">
    <property type="entry name" value="BSD DOMAIN-CONTAINING PROTEIN"/>
    <property type="match status" value="1"/>
</dbReference>
<name>A0AAN9T871_PSOTE</name>
<dbReference type="EMBL" id="JAYMYS010000001">
    <property type="protein sequence ID" value="KAK7410096.1"/>
    <property type="molecule type" value="Genomic_DNA"/>
</dbReference>
<organism evidence="4 5">
    <name type="scientific">Psophocarpus tetragonolobus</name>
    <name type="common">Winged bean</name>
    <name type="synonym">Dolichos tetragonolobus</name>
    <dbReference type="NCBI Taxonomy" id="3891"/>
    <lineage>
        <taxon>Eukaryota</taxon>
        <taxon>Viridiplantae</taxon>
        <taxon>Streptophyta</taxon>
        <taxon>Embryophyta</taxon>
        <taxon>Tracheophyta</taxon>
        <taxon>Spermatophyta</taxon>
        <taxon>Magnoliopsida</taxon>
        <taxon>eudicotyledons</taxon>
        <taxon>Gunneridae</taxon>
        <taxon>Pentapetalae</taxon>
        <taxon>rosids</taxon>
        <taxon>fabids</taxon>
        <taxon>Fabales</taxon>
        <taxon>Fabaceae</taxon>
        <taxon>Papilionoideae</taxon>
        <taxon>50 kb inversion clade</taxon>
        <taxon>NPAAA clade</taxon>
        <taxon>indigoferoid/millettioid clade</taxon>
        <taxon>Phaseoleae</taxon>
        <taxon>Psophocarpus</taxon>
    </lineage>
</organism>
<feature type="region of interest" description="Disordered" evidence="1">
    <location>
        <begin position="49"/>
        <end position="77"/>
    </location>
</feature>
<dbReference type="InterPro" id="IPR035925">
    <property type="entry name" value="BSD_dom_sf"/>
</dbReference>
<dbReference type="Proteomes" id="UP001386955">
    <property type="component" value="Unassembled WGS sequence"/>
</dbReference>
<evidence type="ECO:0000313" key="4">
    <source>
        <dbReference type="EMBL" id="KAK7410096.1"/>
    </source>
</evidence>
<accession>A0AAN9T871</accession>
<evidence type="ECO:0000313" key="5">
    <source>
        <dbReference type="Proteomes" id="UP001386955"/>
    </source>
</evidence>
<reference evidence="4 5" key="1">
    <citation type="submission" date="2024-01" db="EMBL/GenBank/DDBJ databases">
        <title>The genomes of 5 underutilized Papilionoideae crops provide insights into root nodulation and disease resistanc.</title>
        <authorList>
            <person name="Jiang F."/>
        </authorList>
    </citation>
    <scope>NUCLEOTIDE SEQUENCE [LARGE SCALE GENOMIC DNA]</scope>
    <source>
        <strain evidence="4">DUOXIRENSHENG_FW03</strain>
        <tissue evidence="4">Leaves</tissue>
    </source>
</reference>
<feature type="chain" id="PRO_5043002765" description="BSD domain-containing protein" evidence="2">
    <location>
        <begin position="20"/>
        <end position="455"/>
    </location>
</feature>
<gene>
    <name evidence="4" type="ORF">VNO78_00619</name>
</gene>
<keyword evidence="2" id="KW-0732">Signal</keyword>
<comment type="caution">
    <text evidence="4">The sequence shown here is derived from an EMBL/GenBank/DDBJ whole genome shotgun (WGS) entry which is preliminary data.</text>
</comment>
<feature type="region of interest" description="Disordered" evidence="1">
    <location>
        <begin position="433"/>
        <end position="455"/>
    </location>
</feature>